<feature type="transmembrane region" description="Helical" evidence="1">
    <location>
        <begin position="171"/>
        <end position="195"/>
    </location>
</feature>
<keyword evidence="1" id="KW-0812">Transmembrane</keyword>
<sequence>MVAEFLRLRLRLLANNVKRPTPQLVGVIIGTAYAVIMGIALIAILFSLRTGEPEVTRNIVVIGGSAVVAGFFLLPLFFSTQDPMDPRSFSLYGVSDGAMAFGLFIAAFLSVPSLIVTLVSLATIATWSQSPGSALLAVVSAVVGALTCVLGARLATSISAFVFVTRRSREIGVTVGVLAIIVIVPGILLLMLTGWGDDGGGFFSALENVLGWTPLGAVWAIPADAANGQWVFSVLKLLIALATLALVWLAWKGLVALMLVTPGHQSETRDHAGLGWFGRTPTTRTGAIAARSLTYWGRDARYYAQLVIVPVVPIVTVVVFVFVGIPIGYTALLPIPLMCIFLGWVVHNDVAFDHTAIWLHVVAGRVGVADRIGRMIPVVLIAIPLIGIGSFLSVVFADNPDALPAVLGTSTCLVLTGLGLGSIFSARFPYPASRPGDSAFTQPQSTGATSVLAQGFSLGATLILSTPAVVYGVLGVFVDPDYFWVSLWTGLGIGVVVVVLGVAWGARIFTRRGPEILAAAQRN</sequence>
<organism evidence="2 3">
    <name type="scientific">Herbiconiux ginsengi</name>
    <dbReference type="NCBI Taxonomy" id="381665"/>
    <lineage>
        <taxon>Bacteria</taxon>
        <taxon>Bacillati</taxon>
        <taxon>Actinomycetota</taxon>
        <taxon>Actinomycetes</taxon>
        <taxon>Micrococcales</taxon>
        <taxon>Microbacteriaceae</taxon>
        <taxon>Herbiconiux</taxon>
    </lineage>
</organism>
<feature type="transmembrane region" description="Helical" evidence="1">
    <location>
        <begin position="483"/>
        <end position="506"/>
    </location>
</feature>
<dbReference type="OrthoDB" id="3261041at2"/>
<accession>A0A1H3Q6R1</accession>
<keyword evidence="1" id="KW-0472">Membrane</keyword>
<proteinExistence type="predicted"/>
<evidence type="ECO:0000313" key="3">
    <source>
        <dbReference type="Proteomes" id="UP000198891"/>
    </source>
</evidence>
<reference evidence="2 3" key="1">
    <citation type="submission" date="2016-10" db="EMBL/GenBank/DDBJ databases">
        <authorList>
            <person name="de Groot N.N."/>
        </authorList>
    </citation>
    <scope>NUCLEOTIDE SEQUENCE [LARGE SCALE GENOMIC DNA]</scope>
    <source>
        <strain evidence="2 3">CGMCC 4.3491</strain>
    </source>
</reference>
<feature type="transmembrane region" description="Helical" evidence="1">
    <location>
        <begin position="134"/>
        <end position="164"/>
    </location>
</feature>
<feature type="transmembrane region" description="Helical" evidence="1">
    <location>
        <begin position="402"/>
        <end position="430"/>
    </location>
</feature>
<dbReference type="AlphaFoldDB" id="A0A1H3Q6R1"/>
<feature type="transmembrane region" description="Helical" evidence="1">
    <location>
        <begin position="21"/>
        <end position="47"/>
    </location>
</feature>
<feature type="transmembrane region" description="Helical" evidence="1">
    <location>
        <begin position="351"/>
        <end position="368"/>
    </location>
</feature>
<dbReference type="RefSeq" id="WP_092553629.1">
    <property type="nucleotide sequence ID" value="NZ_FNPZ01000002.1"/>
</dbReference>
<feature type="transmembrane region" description="Helical" evidence="1">
    <location>
        <begin position="230"/>
        <end position="251"/>
    </location>
</feature>
<name>A0A1H3Q6R1_9MICO</name>
<feature type="transmembrane region" description="Helical" evidence="1">
    <location>
        <begin position="59"/>
        <end position="78"/>
    </location>
</feature>
<dbReference type="STRING" id="381665.SAMN05216554_2344"/>
<dbReference type="EMBL" id="FNPZ01000002">
    <property type="protein sequence ID" value="SDZ09066.1"/>
    <property type="molecule type" value="Genomic_DNA"/>
</dbReference>
<dbReference type="Proteomes" id="UP000198891">
    <property type="component" value="Unassembled WGS sequence"/>
</dbReference>
<protein>
    <submittedName>
        <fullName evidence="2">ABC-2 type transport system permease protein</fullName>
    </submittedName>
</protein>
<keyword evidence="3" id="KW-1185">Reference proteome</keyword>
<feature type="transmembrane region" description="Helical" evidence="1">
    <location>
        <begin position="99"/>
        <end position="128"/>
    </location>
</feature>
<evidence type="ECO:0000313" key="2">
    <source>
        <dbReference type="EMBL" id="SDZ09066.1"/>
    </source>
</evidence>
<gene>
    <name evidence="2" type="ORF">SAMN05216554_2344</name>
</gene>
<feature type="transmembrane region" description="Helical" evidence="1">
    <location>
        <begin position="302"/>
        <end position="322"/>
    </location>
</feature>
<feature type="transmembrane region" description="Helical" evidence="1">
    <location>
        <begin position="451"/>
        <end position="477"/>
    </location>
</feature>
<evidence type="ECO:0000256" key="1">
    <source>
        <dbReference type="SAM" id="Phobius"/>
    </source>
</evidence>
<keyword evidence="1" id="KW-1133">Transmembrane helix</keyword>
<feature type="transmembrane region" description="Helical" evidence="1">
    <location>
        <begin position="375"/>
        <end position="396"/>
    </location>
</feature>
<feature type="transmembrane region" description="Helical" evidence="1">
    <location>
        <begin position="201"/>
        <end position="221"/>
    </location>
</feature>